<dbReference type="EMBL" id="JAGSOG010000023">
    <property type="protein sequence ID" value="MBR7833156.1"/>
    <property type="molecule type" value="Genomic_DNA"/>
</dbReference>
<dbReference type="GO" id="GO:0016758">
    <property type="term" value="F:hexosyltransferase activity"/>
    <property type="evidence" value="ECO:0007669"/>
    <property type="project" value="TreeGrafter"/>
</dbReference>
<protein>
    <submittedName>
        <fullName evidence="10">Glycosyltransferase</fullName>
        <ecNumber evidence="10">2.4.-.-</ecNumber>
    </submittedName>
</protein>
<keyword evidence="5 8" id="KW-1133">Transmembrane helix</keyword>
<feature type="transmembrane region" description="Helical" evidence="8">
    <location>
        <begin position="452"/>
        <end position="476"/>
    </location>
</feature>
<dbReference type="Pfam" id="PF13632">
    <property type="entry name" value="Glyco_trans_2_3"/>
    <property type="match status" value="1"/>
</dbReference>
<evidence type="ECO:0000259" key="9">
    <source>
        <dbReference type="Pfam" id="PF13632"/>
    </source>
</evidence>
<feature type="transmembrane region" description="Helical" evidence="8">
    <location>
        <begin position="598"/>
        <end position="624"/>
    </location>
</feature>
<dbReference type="InterPro" id="IPR001173">
    <property type="entry name" value="Glyco_trans_2-like"/>
</dbReference>
<keyword evidence="4 8" id="KW-0812">Transmembrane</keyword>
<proteinExistence type="predicted"/>
<evidence type="ECO:0000256" key="5">
    <source>
        <dbReference type="ARBA" id="ARBA00022989"/>
    </source>
</evidence>
<evidence type="ECO:0000313" key="10">
    <source>
        <dbReference type="EMBL" id="MBR7833156.1"/>
    </source>
</evidence>
<keyword evidence="2 10" id="KW-0328">Glycosyltransferase</keyword>
<feature type="transmembrane region" description="Helical" evidence="8">
    <location>
        <begin position="488"/>
        <end position="509"/>
    </location>
</feature>
<evidence type="ECO:0000256" key="3">
    <source>
        <dbReference type="ARBA" id="ARBA00022679"/>
    </source>
</evidence>
<name>A0A941ISE4_9ACTN</name>
<accession>A0A941ISE4</accession>
<keyword evidence="11" id="KW-1185">Reference proteome</keyword>
<dbReference type="Proteomes" id="UP000675781">
    <property type="component" value="Unassembled WGS sequence"/>
</dbReference>
<dbReference type="GO" id="GO:0005886">
    <property type="term" value="C:plasma membrane"/>
    <property type="evidence" value="ECO:0007669"/>
    <property type="project" value="TreeGrafter"/>
</dbReference>
<feature type="transmembrane region" description="Helical" evidence="8">
    <location>
        <begin position="156"/>
        <end position="180"/>
    </location>
</feature>
<evidence type="ECO:0000256" key="6">
    <source>
        <dbReference type="ARBA" id="ARBA00023136"/>
    </source>
</evidence>
<sequence length="673" mass="75087">MKERQVQGAPKRVAPTPPRPWSSDDATMLLTKWTPPVGFDDEVEQWIPVRGFGAEAGAWTPPPVYADPAAEAKARRDIEDELYRLSGGNVTGFRTTGPIFGPPLKVRYLDQTTMVPALRRRDRLAITLMSVGWMVCFTLFWIWWLSPQNRLGWAGLVINSAILFYVTAIPMYFLLAVAWLRKLDPAIPIPRLRVAFVVTKAPSEPWETAKRTLECMLSQEYPHEYDVWICDERPNEEVISWCEEHDVKISTRFGVETYHRTSWPRRTKCKEGNLAYFYDRVGYADYDVVVQLDCDHVPEPTYLASMVRPFSDPAVGYVAAPSICDANADSSWAARGRLYREAVWHGPVQLGHNGGLAPMCIGSHYAVRTRALRQIGGIGPELAEDFSTTFLLNSAGWQGSFAIDAIAHGDGPMTFADMLTQEFQWSRSLTTLLVRLLNSHLPRMRNTLRTRFGFSLAFYPLNAAVLSAGLLLPPIAVLAGIQWVHVNYPYFVLHVASVSIWLLLLVGLLRRRGLLRPAKAPVLSWENWMFTLTGWPYVARGVTAGFMSAIRPKPITFKVTPKSAAGMPTLPARLMTPYLAFSLALSGVAVYGELCTQSVGYVLLCIFSSTAYATISIGVPLLHARESARNAGETFRRALSVARTALVLGLLVLPSLGFAMARYVPYVLGVYHR</sequence>
<feature type="region of interest" description="Disordered" evidence="7">
    <location>
        <begin position="1"/>
        <end position="26"/>
    </location>
</feature>
<dbReference type="RefSeq" id="WP_212527681.1">
    <property type="nucleotide sequence ID" value="NZ_JAGSOG010000023.1"/>
</dbReference>
<evidence type="ECO:0000313" key="11">
    <source>
        <dbReference type="Proteomes" id="UP000675781"/>
    </source>
</evidence>
<dbReference type="InterPro" id="IPR029044">
    <property type="entry name" value="Nucleotide-diphossugar_trans"/>
</dbReference>
<dbReference type="PANTHER" id="PTHR43867:SF2">
    <property type="entry name" value="CELLULOSE SYNTHASE CATALYTIC SUBUNIT A [UDP-FORMING]"/>
    <property type="match status" value="1"/>
</dbReference>
<comment type="subcellular location">
    <subcellularLocation>
        <location evidence="1">Membrane</location>
        <topology evidence="1">Multi-pass membrane protein</topology>
    </subcellularLocation>
</comment>
<feature type="domain" description="Glycosyltransferase 2-like" evidence="9">
    <location>
        <begin position="289"/>
        <end position="489"/>
    </location>
</feature>
<evidence type="ECO:0000256" key="8">
    <source>
        <dbReference type="SAM" id="Phobius"/>
    </source>
</evidence>
<feature type="transmembrane region" description="Helical" evidence="8">
    <location>
        <begin position="645"/>
        <end position="664"/>
    </location>
</feature>
<feature type="transmembrane region" description="Helical" evidence="8">
    <location>
        <begin position="574"/>
        <end position="592"/>
    </location>
</feature>
<dbReference type="AlphaFoldDB" id="A0A941ISE4"/>
<keyword evidence="6 8" id="KW-0472">Membrane</keyword>
<comment type="caution">
    <text evidence="10">The sequence shown here is derived from an EMBL/GenBank/DDBJ whole genome shotgun (WGS) entry which is preliminary data.</text>
</comment>
<dbReference type="Gene3D" id="3.90.550.10">
    <property type="entry name" value="Spore Coat Polysaccharide Biosynthesis Protein SpsA, Chain A"/>
    <property type="match status" value="1"/>
</dbReference>
<evidence type="ECO:0000256" key="1">
    <source>
        <dbReference type="ARBA" id="ARBA00004141"/>
    </source>
</evidence>
<evidence type="ECO:0000256" key="7">
    <source>
        <dbReference type="SAM" id="MobiDB-lite"/>
    </source>
</evidence>
<reference evidence="10" key="1">
    <citation type="submission" date="2021-04" db="EMBL/GenBank/DDBJ databases">
        <title>Genome based classification of Actinospica acidithermotolerans sp. nov., an actinobacterium isolated from an Indonesian hot spring.</title>
        <authorList>
            <person name="Kusuma A.B."/>
            <person name="Putra K.E."/>
            <person name="Nafisah S."/>
            <person name="Loh J."/>
            <person name="Nouioui I."/>
            <person name="Goodfellow M."/>
        </authorList>
    </citation>
    <scope>NUCLEOTIDE SEQUENCE</scope>
    <source>
        <strain evidence="10">CSCA 57</strain>
    </source>
</reference>
<keyword evidence="3 10" id="KW-0808">Transferase</keyword>
<gene>
    <name evidence="10" type="ORF">KDL01_07765</name>
</gene>
<dbReference type="EC" id="2.4.-.-" evidence="10"/>
<feature type="transmembrane region" description="Helical" evidence="8">
    <location>
        <begin position="124"/>
        <end position="144"/>
    </location>
</feature>
<dbReference type="SUPFAM" id="SSF53448">
    <property type="entry name" value="Nucleotide-diphospho-sugar transferases"/>
    <property type="match status" value="1"/>
</dbReference>
<dbReference type="InterPro" id="IPR050321">
    <property type="entry name" value="Glycosyltr_2/OpgH_subfam"/>
</dbReference>
<evidence type="ECO:0000256" key="2">
    <source>
        <dbReference type="ARBA" id="ARBA00022676"/>
    </source>
</evidence>
<organism evidence="10 11">
    <name type="scientific">Actinospica durhamensis</name>
    <dbReference type="NCBI Taxonomy" id="1508375"/>
    <lineage>
        <taxon>Bacteria</taxon>
        <taxon>Bacillati</taxon>
        <taxon>Actinomycetota</taxon>
        <taxon>Actinomycetes</taxon>
        <taxon>Catenulisporales</taxon>
        <taxon>Actinospicaceae</taxon>
        <taxon>Actinospica</taxon>
    </lineage>
</organism>
<dbReference type="PANTHER" id="PTHR43867">
    <property type="entry name" value="CELLULOSE SYNTHASE CATALYTIC SUBUNIT A [UDP-FORMING]"/>
    <property type="match status" value="1"/>
</dbReference>
<evidence type="ECO:0000256" key="4">
    <source>
        <dbReference type="ARBA" id="ARBA00022692"/>
    </source>
</evidence>